<evidence type="ECO:0000256" key="1">
    <source>
        <dbReference type="ARBA" id="ARBA00001946"/>
    </source>
</evidence>
<dbReference type="InterPro" id="IPR006311">
    <property type="entry name" value="TAT_signal"/>
</dbReference>
<keyword evidence="7 11" id="KW-0274">FAD</keyword>
<dbReference type="PANTHER" id="PTHR30040">
    <property type="entry name" value="THIAMINE BIOSYNTHESIS LIPOPROTEIN APBE"/>
    <property type="match status" value="1"/>
</dbReference>
<comment type="catalytic activity">
    <reaction evidence="10 11">
        <text>L-threonyl-[protein] + FAD = FMN-L-threonyl-[protein] + AMP + H(+)</text>
        <dbReference type="Rhea" id="RHEA:36847"/>
        <dbReference type="Rhea" id="RHEA-COMP:11060"/>
        <dbReference type="Rhea" id="RHEA-COMP:11061"/>
        <dbReference type="ChEBI" id="CHEBI:15378"/>
        <dbReference type="ChEBI" id="CHEBI:30013"/>
        <dbReference type="ChEBI" id="CHEBI:57692"/>
        <dbReference type="ChEBI" id="CHEBI:74257"/>
        <dbReference type="ChEBI" id="CHEBI:456215"/>
        <dbReference type="EC" id="2.7.1.180"/>
    </reaction>
</comment>
<evidence type="ECO:0000256" key="5">
    <source>
        <dbReference type="ARBA" id="ARBA00022679"/>
    </source>
</evidence>
<evidence type="ECO:0000313" key="14">
    <source>
        <dbReference type="Proteomes" id="UP001595377"/>
    </source>
</evidence>
<keyword evidence="12" id="KW-0732">Signal</keyword>
<proteinExistence type="inferred from homology"/>
<evidence type="ECO:0000256" key="12">
    <source>
        <dbReference type="SAM" id="SignalP"/>
    </source>
</evidence>
<name>A0ABV7DG38_9HYPH</name>
<dbReference type="PANTHER" id="PTHR30040:SF2">
    <property type="entry name" value="FAD:PROTEIN FMN TRANSFERASE"/>
    <property type="match status" value="1"/>
</dbReference>
<evidence type="ECO:0000256" key="3">
    <source>
        <dbReference type="ARBA" id="ARBA00016337"/>
    </source>
</evidence>
<comment type="caution">
    <text evidence="13">The sequence shown here is derived from an EMBL/GenBank/DDBJ whole genome shotgun (WGS) entry which is preliminary data.</text>
</comment>
<evidence type="ECO:0000256" key="9">
    <source>
        <dbReference type="ARBA" id="ARBA00031306"/>
    </source>
</evidence>
<evidence type="ECO:0000256" key="4">
    <source>
        <dbReference type="ARBA" id="ARBA00022630"/>
    </source>
</evidence>
<protein>
    <recommendedName>
        <fullName evidence="3 11">FAD:protein FMN transferase</fullName>
        <ecNumber evidence="2 11">2.7.1.180</ecNumber>
    </recommendedName>
    <alternativeName>
        <fullName evidence="9 11">Flavin transferase</fullName>
    </alternativeName>
</protein>
<evidence type="ECO:0000256" key="7">
    <source>
        <dbReference type="ARBA" id="ARBA00022827"/>
    </source>
</evidence>
<evidence type="ECO:0000256" key="8">
    <source>
        <dbReference type="ARBA" id="ARBA00022842"/>
    </source>
</evidence>
<evidence type="ECO:0000256" key="2">
    <source>
        <dbReference type="ARBA" id="ARBA00011955"/>
    </source>
</evidence>
<dbReference type="PIRSF" id="PIRSF006268">
    <property type="entry name" value="ApbE"/>
    <property type="match status" value="1"/>
</dbReference>
<comment type="cofactor">
    <cofactor evidence="1">
        <name>Mg(2+)</name>
        <dbReference type="ChEBI" id="CHEBI:18420"/>
    </cofactor>
</comment>
<dbReference type="PROSITE" id="PS51318">
    <property type="entry name" value="TAT"/>
    <property type="match status" value="1"/>
</dbReference>
<dbReference type="InterPro" id="IPR024932">
    <property type="entry name" value="ApbE"/>
</dbReference>
<keyword evidence="14" id="KW-1185">Reference proteome</keyword>
<keyword evidence="5 11" id="KW-0808">Transferase</keyword>
<feature type="chain" id="PRO_5046084237" description="FAD:protein FMN transferase" evidence="12">
    <location>
        <begin position="31"/>
        <end position="327"/>
    </location>
</feature>
<keyword evidence="6 11" id="KW-0479">Metal-binding</keyword>
<comment type="similarity">
    <text evidence="11">Belongs to the ApbE family.</text>
</comment>
<evidence type="ECO:0000256" key="10">
    <source>
        <dbReference type="ARBA" id="ARBA00048540"/>
    </source>
</evidence>
<organism evidence="13 14">
    <name type="scientific">Shinella pollutisoli</name>
    <dbReference type="NCBI Taxonomy" id="2250594"/>
    <lineage>
        <taxon>Bacteria</taxon>
        <taxon>Pseudomonadati</taxon>
        <taxon>Pseudomonadota</taxon>
        <taxon>Alphaproteobacteria</taxon>
        <taxon>Hyphomicrobiales</taxon>
        <taxon>Rhizobiaceae</taxon>
        <taxon>Shinella</taxon>
    </lineage>
</organism>
<evidence type="ECO:0000256" key="6">
    <source>
        <dbReference type="ARBA" id="ARBA00022723"/>
    </source>
</evidence>
<sequence>MRFAGKGLNRRGFLALGGTALFAAGTAARAAPLAGLAGTALGTGWSVALPAGADVAGLRERLAALLDGIDYAFSPFRPESAIGRFNAGADTEAAVPGEVVEVTRAALAIAGASGGAFDPTVGPLVARWGFGPIRAGETTAGGWRGIHAGNGHLARDRQGLTLDLCGIAKGHALDRMAALLRDAGHEDFLIDLGGELSARGRHPSGRAWRVGIEDPRPGAEGLAAVLDLAGMAVATSGDRVNGYDLGGRRYSHIIDPAEGEPVESAPASVSVLMPTGREADGWATALMAAGAAGPALASRQGIPALFLFRAGGSLRRVATGTFERHLA</sequence>
<reference evidence="14" key="1">
    <citation type="journal article" date="2019" name="Int. J. Syst. Evol. Microbiol.">
        <title>The Global Catalogue of Microorganisms (GCM) 10K type strain sequencing project: providing services to taxonomists for standard genome sequencing and annotation.</title>
        <authorList>
            <consortium name="The Broad Institute Genomics Platform"/>
            <consortium name="The Broad Institute Genome Sequencing Center for Infectious Disease"/>
            <person name="Wu L."/>
            <person name="Ma J."/>
        </authorList>
    </citation>
    <scope>NUCLEOTIDE SEQUENCE [LARGE SCALE GENOMIC DNA]</scope>
    <source>
        <strain evidence="14">KCTC 52677</strain>
    </source>
</reference>
<evidence type="ECO:0000313" key="13">
    <source>
        <dbReference type="EMBL" id="MFC3073566.1"/>
    </source>
</evidence>
<accession>A0ABV7DG38</accession>
<gene>
    <name evidence="13" type="ORF">ACFOHH_10655</name>
</gene>
<dbReference type="SUPFAM" id="SSF143631">
    <property type="entry name" value="ApbE-like"/>
    <property type="match status" value="1"/>
</dbReference>
<keyword evidence="8 11" id="KW-0460">Magnesium</keyword>
<keyword evidence="4 11" id="KW-0285">Flavoprotein</keyword>
<dbReference type="Gene3D" id="3.10.520.10">
    <property type="entry name" value="ApbE-like domains"/>
    <property type="match status" value="1"/>
</dbReference>
<dbReference type="Pfam" id="PF02424">
    <property type="entry name" value="ApbE"/>
    <property type="match status" value="1"/>
</dbReference>
<dbReference type="EC" id="2.7.1.180" evidence="2 11"/>
<dbReference type="Proteomes" id="UP001595377">
    <property type="component" value="Unassembled WGS sequence"/>
</dbReference>
<dbReference type="GO" id="GO:0016740">
    <property type="term" value="F:transferase activity"/>
    <property type="evidence" value="ECO:0007669"/>
    <property type="project" value="UniProtKB-KW"/>
</dbReference>
<evidence type="ECO:0000256" key="11">
    <source>
        <dbReference type="PIRNR" id="PIRNR006268"/>
    </source>
</evidence>
<feature type="signal peptide" evidence="12">
    <location>
        <begin position="1"/>
        <end position="30"/>
    </location>
</feature>
<dbReference type="RefSeq" id="WP_257313332.1">
    <property type="nucleotide sequence ID" value="NZ_JANFDG010000004.1"/>
</dbReference>
<dbReference type="EMBL" id="JBHRSP010000017">
    <property type="protein sequence ID" value="MFC3073566.1"/>
    <property type="molecule type" value="Genomic_DNA"/>
</dbReference>
<dbReference type="InterPro" id="IPR003374">
    <property type="entry name" value="ApbE-like_sf"/>
</dbReference>